<sequence>MARDVLCEVDRCTYWGDGNQCRADKIYVVSHTEEPNKWTGPKGTTFGL</sequence>
<feature type="domain" description="DUF1540" evidence="1">
    <location>
        <begin position="5"/>
        <end position="34"/>
    </location>
</feature>
<dbReference type="Proteomes" id="UP001185012">
    <property type="component" value="Unassembled WGS sequence"/>
</dbReference>
<accession>A0ABU1IHW7</accession>
<organism evidence="2 3">
    <name type="scientific">Desmospora profundinema</name>
    <dbReference type="NCBI Taxonomy" id="1571184"/>
    <lineage>
        <taxon>Bacteria</taxon>
        <taxon>Bacillati</taxon>
        <taxon>Bacillota</taxon>
        <taxon>Bacilli</taxon>
        <taxon>Bacillales</taxon>
        <taxon>Thermoactinomycetaceae</taxon>
        <taxon>Desmospora</taxon>
    </lineage>
</organism>
<reference evidence="2 3" key="1">
    <citation type="submission" date="2023-07" db="EMBL/GenBank/DDBJ databases">
        <title>Genomic Encyclopedia of Type Strains, Phase IV (KMG-IV): sequencing the most valuable type-strain genomes for metagenomic binning, comparative biology and taxonomic classification.</title>
        <authorList>
            <person name="Goeker M."/>
        </authorList>
    </citation>
    <scope>NUCLEOTIDE SEQUENCE [LARGE SCALE GENOMIC DNA]</scope>
    <source>
        <strain evidence="2 3">DSM 45903</strain>
    </source>
</reference>
<dbReference type="InterPro" id="IPR011437">
    <property type="entry name" value="DUF1540"/>
</dbReference>
<name>A0ABU1IHW7_9BACL</name>
<evidence type="ECO:0000259" key="1">
    <source>
        <dbReference type="Pfam" id="PF07561"/>
    </source>
</evidence>
<evidence type="ECO:0000313" key="2">
    <source>
        <dbReference type="EMBL" id="MDR6224366.1"/>
    </source>
</evidence>
<evidence type="ECO:0000313" key="3">
    <source>
        <dbReference type="Proteomes" id="UP001185012"/>
    </source>
</evidence>
<keyword evidence="3" id="KW-1185">Reference proteome</keyword>
<dbReference type="EMBL" id="JAVDQG010000001">
    <property type="protein sequence ID" value="MDR6224366.1"/>
    <property type="molecule type" value="Genomic_DNA"/>
</dbReference>
<protein>
    <recommendedName>
        <fullName evidence="1">DUF1540 domain-containing protein</fullName>
    </recommendedName>
</protein>
<dbReference type="Pfam" id="PF07561">
    <property type="entry name" value="DUF1540"/>
    <property type="match status" value="1"/>
</dbReference>
<gene>
    <name evidence="2" type="ORF">JOE21_000354</name>
</gene>
<comment type="caution">
    <text evidence="2">The sequence shown here is derived from an EMBL/GenBank/DDBJ whole genome shotgun (WGS) entry which is preliminary data.</text>
</comment>
<proteinExistence type="predicted"/>